<dbReference type="Gene3D" id="3.40.47.10">
    <property type="match status" value="3"/>
</dbReference>
<evidence type="ECO:0000259" key="12">
    <source>
        <dbReference type="Pfam" id="PF17921"/>
    </source>
</evidence>
<evidence type="ECO:0000256" key="6">
    <source>
        <dbReference type="ARBA" id="ARBA00022801"/>
    </source>
</evidence>
<gene>
    <name evidence="13" type="ORF">Tci_010698</name>
</gene>
<comment type="caution">
    <text evidence="13">The sequence shown here is derived from an EMBL/GenBank/DDBJ whole genome shotgun (WGS) entry which is preliminary data.</text>
</comment>
<sequence>MIRKRHTLLSEEFLKENPAICDPTIASLDLRQDLLVVEVPKLGKEAATKAIKEWGQPKSSITHLIFCTNSCIDMPGADYQLLKHLGLSPCVKRFMLFQQGCHAGGTVLRLAKDLAENNKGARVLVVCCEITLMAFRGLNNANLDYVISQTLFADGAGAVIVGSDPDLTHEVPLFEIVSASQTILPDSEGAIGGRLSESGLKLHLSRTVPDLISKNIDTVLEKAFLPLGITDWNSIFWIVHPGGPAILDKVELKLGLKEEKMRASRHVLSDLATTGEGLDWGVLFGFGPGLTVETLVLHSFPTTIPKNGATLPKTQVVEGVITEMPITSTEEKAQKRLDMKARSTLMMSIPNEYQLKFNSLKDAKKLLEAVKKRLDDIEKMDLRWQLAMLTMRARRFLKKTGKKLTVYGNETIGFDKSNVKCYKCHKRRHFTKECRAPRNKDNKHKESSRRSVLMETSTSTALVSCDGLGEYDWSDQAKEGPNYALMNFSSLSSDSTGNPHIDLQDQRVVDWGCLRHLTRNISYLTDYEEIDRGYDAFGGNPKGRKITGKCTIKTAQVMGKKSNEKGLEDIPVIREFLEVFLEELPGLPPVRQAEFQIDLIPGAAPKNKKYIWGEDQESTLQLLKQKLYEAPILALLEGNENFVVYCDASHQGLGAVLMQREKVIAYATRQLKPHEENYTTYDLELGAVVFALKIKRHCLYGKKCTVFTNHKSLQLILDQKELNMRQCRWLASLVELRLLELELKENVVENALSRKERIKPLRVRSLVMTIRPKLPSQILKAQTEAIKEENIKDENLQGMDKAFEIRPNGTCCIKNQSWLPLFCNLRDLIMHETHKSKYSIHPGSDKMYQDLKKLYWWPNMKAIIAEYFSKCLTCSRVKAKCQKPSSLLIQPKIPMWKWERITMNFVSKLPETSNRHDTIGSPVWWAEVGDVQLTGTEIIHETTKMVVQIRQRLQAARDRQRIYVNVRRKPLEFQIGDRVMLKVSPRKELRLDDKLNFVEEPVEIIDQEVKKLRQSRILIVK</sequence>
<dbReference type="FunFam" id="3.10.20.370:FF:000001">
    <property type="entry name" value="Retrovirus-related Pol polyprotein from transposon 17.6-like protein"/>
    <property type="match status" value="1"/>
</dbReference>
<feature type="domain" description="Chalcone/stilbene synthase N-terminal" evidence="9">
    <location>
        <begin position="1"/>
        <end position="165"/>
    </location>
</feature>
<keyword evidence="3" id="KW-0548">Nucleotidyltransferase</keyword>
<dbReference type="InterPro" id="IPR012328">
    <property type="entry name" value="Chalcone/stilbene_synt_C"/>
</dbReference>
<keyword evidence="6" id="KW-0378">Hydrolase</keyword>
<dbReference type="EMBL" id="BKCJ010001086">
    <property type="protein sequence ID" value="GEU38720.1"/>
    <property type="molecule type" value="Genomic_DNA"/>
</dbReference>
<organism evidence="13">
    <name type="scientific">Tanacetum cinerariifolium</name>
    <name type="common">Dalmatian daisy</name>
    <name type="synonym">Chrysanthemum cinerariifolium</name>
    <dbReference type="NCBI Taxonomy" id="118510"/>
    <lineage>
        <taxon>Eukaryota</taxon>
        <taxon>Viridiplantae</taxon>
        <taxon>Streptophyta</taxon>
        <taxon>Embryophyta</taxon>
        <taxon>Tracheophyta</taxon>
        <taxon>Spermatophyta</taxon>
        <taxon>Magnoliopsida</taxon>
        <taxon>eudicotyledons</taxon>
        <taxon>Gunneridae</taxon>
        <taxon>Pentapetalae</taxon>
        <taxon>asterids</taxon>
        <taxon>campanulids</taxon>
        <taxon>Asterales</taxon>
        <taxon>Asteraceae</taxon>
        <taxon>Asteroideae</taxon>
        <taxon>Anthemideae</taxon>
        <taxon>Anthemidinae</taxon>
        <taxon>Tanacetum</taxon>
    </lineage>
</organism>
<dbReference type="AlphaFoldDB" id="A0A6L2JPJ3"/>
<dbReference type="PANTHER" id="PTHR11877">
    <property type="entry name" value="HYDROXYMETHYLGLUTARYL-COA SYNTHASE"/>
    <property type="match status" value="1"/>
</dbReference>
<evidence type="ECO:0000256" key="7">
    <source>
        <dbReference type="ARBA" id="ARBA00022918"/>
    </source>
</evidence>
<keyword evidence="5" id="KW-0255">Endonuclease</keyword>
<evidence type="ECO:0000256" key="3">
    <source>
        <dbReference type="ARBA" id="ARBA00022695"/>
    </source>
</evidence>
<accession>A0A6L2JPJ3</accession>
<evidence type="ECO:0000259" key="9">
    <source>
        <dbReference type="Pfam" id="PF00195"/>
    </source>
</evidence>
<dbReference type="PANTHER" id="PTHR11877:SF14">
    <property type="entry name" value="CHALCONE SYNTHASE"/>
    <property type="match status" value="1"/>
</dbReference>
<keyword evidence="8" id="KW-0012">Acyltransferase</keyword>
<dbReference type="GO" id="GO:0003964">
    <property type="term" value="F:RNA-directed DNA polymerase activity"/>
    <property type="evidence" value="ECO:0007669"/>
    <property type="project" value="UniProtKB-KW"/>
</dbReference>
<evidence type="ECO:0000256" key="5">
    <source>
        <dbReference type="ARBA" id="ARBA00022759"/>
    </source>
</evidence>
<feature type="domain" description="Reverse transcriptase RNase H-like" evidence="11">
    <location>
        <begin position="640"/>
        <end position="734"/>
    </location>
</feature>
<keyword evidence="7" id="KW-0695">RNA-directed DNA polymerase</keyword>
<reference evidence="13" key="1">
    <citation type="journal article" date="2019" name="Sci. Rep.">
        <title>Draft genome of Tanacetum cinerariifolium, the natural source of mosquito coil.</title>
        <authorList>
            <person name="Yamashiro T."/>
            <person name="Shiraishi A."/>
            <person name="Satake H."/>
            <person name="Nakayama K."/>
        </authorList>
    </citation>
    <scope>NUCLEOTIDE SEQUENCE</scope>
</reference>
<dbReference type="GO" id="GO:0004519">
    <property type="term" value="F:endonuclease activity"/>
    <property type="evidence" value="ECO:0007669"/>
    <property type="project" value="UniProtKB-KW"/>
</dbReference>
<dbReference type="CDD" id="cd09274">
    <property type="entry name" value="RNase_HI_RT_Ty3"/>
    <property type="match status" value="1"/>
</dbReference>
<dbReference type="InterPro" id="IPR043502">
    <property type="entry name" value="DNA/RNA_pol_sf"/>
</dbReference>
<keyword evidence="2" id="KW-0808">Transferase</keyword>
<evidence type="ECO:0000256" key="1">
    <source>
        <dbReference type="ARBA" id="ARBA00005531"/>
    </source>
</evidence>
<evidence type="ECO:0000256" key="4">
    <source>
        <dbReference type="ARBA" id="ARBA00022722"/>
    </source>
</evidence>
<dbReference type="Pfam" id="PF02797">
    <property type="entry name" value="Chal_sti_synt_C"/>
    <property type="match status" value="2"/>
</dbReference>
<feature type="non-terminal residue" evidence="13">
    <location>
        <position position="1021"/>
    </location>
</feature>
<feature type="domain" description="Chalcone/stilbene synthase C-terminal" evidence="10">
    <location>
        <begin position="271"/>
        <end position="301"/>
    </location>
</feature>
<evidence type="ECO:0000259" key="11">
    <source>
        <dbReference type="Pfam" id="PF17917"/>
    </source>
</evidence>
<dbReference type="InterPro" id="IPR016039">
    <property type="entry name" value="Thiolase-like"/>
</dbReference>
<comment type="similarity">
    <text evidence="1">Belongs to the thiolase-like superfamily. Chalcone/stilbene synthases family.</text>
</comment>
<dbReference type="GO" id="GO:0030639">
    <property type="term" value="P:polyketide biosynthetic process"/>
    <property type="evidence" value="ECO:0007669"/>
    <property type="project" value="TreeGrafter"/>
</dbReference>
<dbReference type="GO" id="GO:0016787">
    <property type="term" value="F:hydrolase activity"/>
    <property type="evidence" value="ECO:0007669"/>
    <property type="project" value="UniProtKB-KW"/>
</dbReference>
<protein>
    <submittedName>
        <fullName evidence="13">Chalcone synthase</fullName>
    </submittedName>
</protein>
<dbReference type="InterPro" id="IPR041588">
    <property type="entry name" value="Integrase_H2C2"/>
</dbReference>
<dbReference type="SUPFAM" id="SSF56672">
    <property type="entry name" value="DNA/RNA polymerases"/>
    <property type="match status" value="1"/>
</dbReference>
<name>A0A6L2JPJ3_TANCI</name>
<dbReference type="GO" id="GO:0042803">
    <property type="term" value="F:protein homodimerization activity"/>
    <property type="evidence" value="ECO:0007669"/>
    <property type="project" value="UniProtKB-ARBA"/>
</dbReference>
<dbReference type="GO" id="GO:0016747">
    <property type="term" value="F:acyltransferase activity, transferring groups other than amino-acyl groups"/>
    <property type="evidence" value="ECO:0007669"/>
    <property type="project" value="InterPro"/>
</dbReference>
<evidence type="ECO:0000256" key="8">
    <source>
        <dbReference type="ARBA" id="ARBA00023315"/>
    </source>
</evidence>
<dbReference type="InterPro" id="IPR001099">
    <property type="entry name" value="Chalcone/stilbene_synt_N"/>
</dbReference>
<evidence type="ECO:0000259" key="10">
    <source>
        <dbReference type="Pfam" id="PF02797"/>
    </source>
</evidence>
<proteinExistence type="inferred from homology"/>
<dbReference type="FunFam" id="3.40.47.10:FF:000014">
    <property type="entry name" value="Chalcone synthase 1"/>
    <property type="match status" value="1"/>
</dbReference>
<dbReference type="Pfam" id="PF00195">
    <property type="entry name" value="Chal_sti_synt_N"/>
    <property type="match status" value="1"/>
</dbReference>
<feature type="domain" description="Integrase zinc-binding" evidence="12">
    <location>
        <begin position="824"/>
        <end position="879"/>
    </location>
</feature>
<dbReference type="Pfam" id="PF17921">
    <property type="entry name" value="Integrase_H2C2"/>
    <property type="match status" value="1"/>
</dbReference>
<dbReference type="FunFam" id="3.40.47.10:FF:000025">
    <property type="entry name" value="Chalcone synthase 2"/>
    <property type="match status" value="1"/>
</dbReference>
<dbReference type="Pfam" id="PF17917">
    <property type="entry name" value="RT_RNaseH"/>
    <property type="match status" value="1"/>
</dbReference>
<evidence type="ECO:0000313" key="13">
    <source>
        <dbReference type="EMBL" id="GEU38720.1"/>
    </source>
</evidence>
<dbReference type="Gene3D" id="3.10.20.370">
    <property type="match status" value="1"/>
</dbReference>
<feature type="domain" description="Chalcone/stilbene synthase C-terminal" evidence="10">
    <location>
        <begin position="175"/>
        <end position="270"/>
    </location>
</feature>
<dbReference type="Gene3D" id="4.10.60.10">
    <property type="entry name" value="Zinc finger, CCHC-type"/>
    <property type="match status" value="1"/>
</dbReference>
<dbReference type="InterPro" id="IPR011141">
    <property type="entry name" value="Polyketide_synthase_type-III"/>
</dbReference>
<dbReference type="SUPFAM" id="SSF53901">
    <property type="entry name" value="Thiolase-like"/>
    <property type="match status" value="2"/>
</dbReference>
<evidence type="ECO:0000256" key="2">
    <source>
        <dbReference type="ARBA" id="ARBA00022679"/>
    </source>
</evidence>
<dbReference type="InterPro" id="IPR041373">
    <property type="entry name" value="RT_RNaseH"/>
</dbReference>
<dbReference type="Gene3D" id="1.10.340.70">
    <property type="match status" value="1"/>
</dbReference>
<dbReference type="CDD" id="cd00831">
    <property type="entry name" value="CHS_like"/>
    <property type="match status" value="1"/>
</dbReference>
<keyword evidence="4" id="KW-0540">Nuclease</keyword>